<comment type="caution">
    <text evidence="8">The sequence shown here is derived from an EMBL/GenBank/DDBJ whole genome shotgun (WGS) entry which is preliminary data.</text>
</comment>
<organism evidence="8 9">
    <name type="scientific">Coprococcus hominis</name>
    <name type="common">ex Arizal et al. 2022</name>
    <dbReference type="NCBI Taxonomy" id="2881262"/>
    <lineage>
        <taxon>Bacteria</taxon>
        <taxon>Bacillati</taxon>
        <taxon>Bacillota</taxon>
        <taxon>Clostridia</taxon>
        <taxon>Lachnospirales</taxon>
        <taxon>Lachnospiraceae</taxon>
        <taxon>Coprococcus</taxon>
    </lineage>
</organism>
<feature type="domain" description="Flagellar hook-associated protein 2 N-terminal" evidence="6">
    <location>
        <begin position="10"/>
        <end position="106"/>
    </location>
</feature>
<dbReference type="InterPro" id="IPR003481">
    <property type="entry name" value="FliD_N"/>
</dbReference>
<dbReference type="EMBL" id="JAJEQT010000004">
    <property type="protein sequence ID" value="MCC2218905.1"/>
    <property type="molecule type" value="Genomic_DNA"/>
</dbReference>
<protein>
    <recommendedName>
        <fullName evidence="5">Flagellar hook-associated protein 2</fullName>
        <shortName evidence="5">HAP2</shortName>
    </recommendedName>
    <alternativeName>
        <fullName evidence="5">Flagellar cap protein</fullName>
    </alternativeName>
</protein>
<evidence type="ECO:0000256" key="5">
    <source>
        <dbReference type="RuleBase" id="RU362066"/>
    </source>
</evidence>
<feature type="domain" description="Flagellar hook-associated protein 2 C-terminal" evidence="7">
    <location>
        <begin position="357"/>
        <end position="625"/>
    </location>
</feature>
<dbReference type="Proteomes" id="UP001198495">
    <property type="component" value="Unassembled WGS sequence"/>
</dbReference>
<evidence type="ECO:0000313" key="9">
    <source>
        <dbReference type="Proteomes" id="UP001198495"/>
    </source>
</evidence>
<dbReference type="PANTHER" id="PTHR30288:SF0">
    <property type="entry name" value="FLAGELLAR HOOK-ASSOCIATED PROTEIN 2"/>
    <property type="match status" value="1"/>
</dbReference>
<evidence type="ECO:0000256" key="3">
    <source>
        <dbReference type="ARBA" id="ARBA00023054"/>
    </source>
</evidence>
<keyword evidence="5" id="KW-0964">Secreted</keyword>
<keyword evidence="8" id="KW-0969">Cilium</keyword>
<evidence type="ECO:0000256" key="1">
    <source>
        <dbReference type="ARBA" id="ARBA00009764"/>
    </source>
</evidence>
<evidence type="ECO:0000256" key="2">
    <source>
        <dbReference type="ARBA" id="ARBA00011255"/>
    </source>
</evidence>
<dbReference type="Pfam" id="PF07195">
    <property type="entry name" value="FliD_C"/>
    <property type="match status" value="1"/>
</dbReference>
<comment type="subcellular location">
    <subcellularLocation>
        <location evidence="5">Secreted</location>
    </subcellularLocation>
    <subcellularLocation>
        <location evidence="5">Bacterial flagellum</location>
    </subcellularLocation>
</comment>
<evidence type="ECO:0000259" key="6">
    <source>
        <dbReference type="Pfam" id="PF02465"/>
    </source>
</evidence>
<evidence type="ECO:0000259" key="7">
    <source>
        <dbReference type="Pfam" id="PF07195"/>
    </source>
</evidence>
<comment type="function">
    <text evidence="5">Required for morphogenesis and for the elongation of the flagellar filament by facilitating polymerization of the flagellin monomers at the tip of growing filament. Forms a capping structure, which prevents flagellin subunits (transported through the central channel of the flagellum) from leaking out without polymerization at the distal end.</text>
</comment>
<reference evidence="8 9" key="1">
    <citation type="submission" date="2021-10" db="EMBL/GenBank/DDBJ databases">
        <title>Anaerobic single-cell dispensing facilitates the cultivation of human gut bacteria.</title>
        <authorList>
            <person name="Afrizal A."/>
        </authorList>
    </citation>
    <scope>NUCLEOTIDE SEQUENCE [LARGE SCALE GENOMIC DNA]</scope>
    <source>
        <strain evidence="8 9">CLA-AA-H212</strain>
    </source>
</reference>
<keyword evidence="4 5" id="KW-0975">Bacterial flagellum</keyword>
<keyword evidence="8" id="KW-0966">Cell projection</keyword>
<gene>
    <name evidence="8" type="primary">fliD</name>
    <name evidence="8" type="ORF">LKD28_07650</name>
</gene>
<keyword evidence="8" id="KW-0282">Flagellum</keyword>
<sequence length="638" mass="68909">MAMRMTGLVSGMDTESMVKELVSASSEKVNKIKQKKQDVEWKKEIWSGLNTKIYNFYKTQLSAFKTVSNYKTKKATASDETKVSVKAGSGATNGTHSVSVEQTASSAYLTGDNIKAYGKSYTTYNDAGLSTKFADMVDAQGANLGLAGQKITISAGNDVIPALELELGGSGDNGVESISALNAKLKATSGYENLQASLKDGKLVFTNSSEKTLDDGTKAGEIYTIESAALGMSGEVGYEKGDADSNTMSAGFTAKVKQDFTSTDISTSTKLADLGIKVGTTFSVNGKDFVVDDKSTINDFTTALSKMGVSASFDASHGRFYLNASKTGAANDFNITSSDSSALEALGLGSKAEKVDARDAIIYYNNVKYTSDSNTLTVNGLTITAKAKTDSVVNVEVAADVDSAYNTIKNFIKSYNELIDEMNKYYNEKDAGYDALTEDERSKLSDTQIEKWEEKAKQGLLRRDSTLQTLLSGMRTTLNQGVQVTMADGSTKTMTLASLGIVTGDYTENGKLHILGDEDDDQYSSETNTLKNLLESGSDIVGQVIGGTTSTSGVGTQMYDYLRKSMTRIEGVRSTQTFYNDKTLDSEIDDYDDDIDKWDEKLQNLEDKYYDQFSKMESAMAKLQSQQSYLSSLFGSAS</sequence>
<dbReference type="PANTHER" id="PTHR30288">
    <property type="entry name" value="FLAGELLAR CAP/ASSEMBLY PROTEIN FLID"/>
    <property type="match status" value="1"/>
</dbReference>
<dbReference type="InterPro" id="IPR010809">
    <property type="entry name" value="FliD_C"/>
</dbReference>
<comment type="similarity">
    <text evidence="1 5">Belongs to the FliD family.</text>
</comment>
<keyword evidence="3" id="KW-0175">Coiled coil</keyword>
<accession>A0ABS8FNX5</accession>
<name>A0ABS8FNX5_9FIRM</name>
<keyword evidence="9" id="KW-1185">Reference proteome</keyword>
<evidence type="ECO:0000313" key="8">
    <source>
        <dbReference type="EMBL" id="MCC2218905.1"/>
    </source>
</evidence>
<dbReference type="RefSeq" id="WP_021984860.1">
    <property type="nucleotide sequence ID" value="NZ_JAJEQT010000004.1"/>
</dbReference>
<dbReference type="Pfam" id="PF02465">
    <property type="entry name" value="FliD_N"/>
    <property type="match status" value="1"/>
</dbReference>
<dbReference type="InterPro" id="IPR040026">
    <property type="entry name" value="FliD"/>
</dbReference>
<proteinExistence type="inferred from homology"/>
<evidence type="ECO:0000256" key="4">
    <source>
        <dbReference type="ARBA" id="ARBA00023143"/>
    </source>
</evidence>
<comment type="subunit">
    <text evidence="2 5">Homopentamer.</text>
</comment>